<dbReference type="PANTHER" id="PTHR43790">
    <property type="entry name" value="CARBOHYDRATE TRANSPORT ATP-BINDING PROTEIN MG119-RELATED"/>
    <property type="match status" value="1"/>
</dbReference>
<dbReference type="Pfam" id="PF00005">
    <property type="entry name" value="ABC_tran"/>
    <property type="match status" value="1"/>
</dbReference>
<dbReference type="InterPro" id="IPR003593">
    <property type="entry name" value="AAA+_ATPase"/>
</dbReference>
<dbReference type="SUPFAM" id="SSF81606">
    <property type="entry name" value="PP2C-like"/>
    <property type="match status" value="1"/>
</dbReference>
<comment type="caution">
    <text evidence="4">The sequence shown here is derived from an EMBL/GenBank/DDBJ whole genome shotgun (WGS) entry which is preliminary data.</text>
</comment>
<reference evidence="4 5" key="1">
    <citation type="submission" date="2024-09" db="EMBL/GenBank/DDBJ databases">
        <authorList>
            <person name="Lee S.D."/>
        </authorList>
    </citation>
    <scope>NUCLEOTIDE SEQUENCE [LARGE SCALE GENOMIC DNA]</scope>
    <source>
        <strain evidence="4 5">N8-3</strain>
    </source>
</reference>
<keyword evidence="2" id="KW-0067">ATP-binding</keyword>
<dbReference type="InterPro" id="IPR050107">
    <property type="entry name" value="ABC_carbohydrate_import_ATPase"/>
</dbReference>
<sequence>MADVPLLSLHGVCKRFGALRALTDVDLEVRAGEVLALVGDNGAGKSTLVKTISGVISPDAGVIAWQGRPVDISTPQHSRELGIATVYQDLSLCENLDVVGNLFLGRELRRFGVLNHIEMERRARVQLEGLAITLPSLRTPVASLSGGQRQAVAIARSLIGRPRLVVLDEPTAALGVEQTAQVLNLIRRLRERGHGVVLVSHNLEEVRTVADRVAVLRLGRNSGLFEVKYTTQEQILSAITGNDTLAVTLQHSLLPRGLPEQSALEVAYRYLPAQAGVGGDWFDVIPLSGARVALVVGDVVGHGLKAAATMGRLRTAVHNFSSLDLPAGELLAHLDDLVGRIDQEQEDSPGGGALIGATCLYAIYDPVSRRCEVARAGHLPPALAHPDGTVEFPETPAGPPLGLGGLPFESVELLIPEGSRLVLYTDGLVEDRARDIDLGLGLLRDTLAEQQRDPEETCQAVIKALLPSNPVDDVALLVARTRALAAEDVALWEVPADPAAVSGIRAEVARQLARWELDELEFTTELIISELTTNAIRYATGPITLRLLRDRSLICEVSDTSNTSPHLRYAAGTDEGGRGLFLVAHIAERWGTRYTATGKTIWAQQRLPR</sequence>
<dbReference type="Pfam" id="PF07228">
    <property type="entry name" value="SpoIIE"/>
    <property type="match status" value="1"/>
</dbReference>
<proteinExistence type="predicted"/>
<protein>
    <submittedName>
        <fullName evidence="4">SpoIIE family protein phosphatase</fullName>
    </submittedName>
</protein>
<dbReference type="InterPro" id="IPR001932">
    <property type="entry name" value="PPM-type_phosphatase-like_dom"/>
</dbReference>
<dbReference type="InterPro" id="IPR036890">
    <property type="entry name" value="HATPase_C_sf"/>
</dbReference>
<name>A0ABV6VQ27_9ACTN</name>
<keyword evidence="5" id="KW-1185">Reference proteome</keyword>
<dbReference type="RefSeq" id="WP_380532347.1">
    <property type="nucleotide sequence ID" value="NZ_JBHFAB010000002.1"/>
</dbReference>
<accession>A0ABV6VQ27</accession>
<dbReference type="PROSITE" id="PS50893">
    <property type="entry name" value="ABC_TRANSPORTER_2"/>
    <property type="match status" value="1"/>
</dbReference>
<evidence type="ECO:0000313" key="5">
    <source>
        <dbReference type="Proteomes" id="UP001592531"/>
    </source>
</evidence>
<dbReference type="PROSITE" id="PS00211">
    <property type="entry name" value="ABC_TRANSPORTER_1"/>
    <property type="match status" value="1"/>
</dbReference>
<organism evidence="4 5">
    <name type="scientific">Streptacidiphilus cavernicola</name>
    <dbReference type="NCBI Taxonomy" id="3342716"/>
    <lineage>
        <taxon>Bacteria</taxon>
        <taxon>Bacillati</taxon>
        <taxon>Actinomycetota</taxon>
        <taxon>Actinomycetes</taxon>
        <taxon>Kitasatosporales</taxon>
        <taxon>Streptomycetaceae</taxon>
        <taxon>Streptacidiphilus</taxon>
    </lineage>
</organism>
<dbReference type="EMBL" id="JBHFAB010000002">
    <property type="protein sequence ID" value="MFC1415678.1"/>
    <property type="molecule type" value="Genomic_DNA"/>
</dbReference>
<dbReference type="SUPFAM" id="SSF55874">
    <property type="entry name" value="ATPase domain of HSP90 chaperone/DNA topoisomerase II/histidine kinase"/>
    <property type="match status" value="1"/>
</dbReference>
<dbReference type="Gene3D" id="3.60.40.10">
    <property type="entry name" value="PPM-type phosphatase domain"/>
    <property type="match status" value="1"/>
</dbReference>
<dbReference type="Gene3D" id="3.40.50.300">
    <property type="entry name" value="P-loop containing nucleotide triphosphate hydrolases"/>
    <property type="match status" value="1"/>
</dbReference>
<dbReference type="SMART" id="SM00382">
    <property type="entry name" value="AAA"/>
    <property type="match status" value="1"/>
</dbReference>
<dbReference type="Pfam" id="PF13581">
    <property type="entry name" value="HATPase_c_2"/>
    <property type="match status" value="1"/>
</dbReference>
<dbReference type="SMART" id="SM00331">
    <property type="entry name" value="PP2C_SIG"/>
    <property type="match status" value="1"/>
</dbReference>
<dbReference type="CDD" id="cd03216">
    <property type="entry name" value="ABC_Carb_Monos_I"/>
    <property type="match status" value="1"/>
</dbReference>
<dbReference type="Proteomes" id="UP001592531">
    <property type="component" value="Unassembled WGS sequence"/>
</dbReference>
<evidence type="ECO:0000256" key="2">
    <source>
        <dbReference type="ARBA" id="ARBA00022840"/>
    </source>
</evidence>
<evidence type="ECO:0000313" key="4">
    <source>
        <dbReference type="EMBL" id="MFC1415678.1"/>
    </source>
</evidence>
<feature type="domain" description="ABC transporter" evidence="3">
    <location>
        <begin position="7"/>
        <end position="243"/>
    </location>
</feature>
<dbReference type="CDD" id="cd16936">
    <property type="entry name" value="HATPase_RsbW-like"/>
    <property type="match status" value="1"/>
</dbReference>
<keyword evidence="1" id="KW-0547">Nucleotide-binding</keyword>
<evidence type="ECO:0000259" key="3">
    <source>
        <dbReference type="PROSITE" id="PS50893"/>
    </source>
</evidence>
<dbReference type="PANTHER" id="PTHR43790:SF8">
    <property type="entry name" value="SUGAR ABC TRANSPORTER ATP-BINDING PROTEIN"/>
    <property type="match status" value="1"/>
</dbReference>
<dbReference type="InterPro" id="IPR003594">
    <property type="entry name" value="HATPase_dom"/>
</dbReference>
<dbReference type="SUPFAM" id="SSF52540">
    <property type="entry name" value="P-loop containing nucleoside triphosphate hydrolases"/>
    <property type="match status" value="1"/>
</dbReference>
<dbReference type="InterPro" id="IPR036457">
    <property type="entry name" value="PPM-type-like_dom_sf"/>
</dbReference>
<dbReference type="InterPro" id="IPR017871">
    <property type="entry name" value="ABC_transporter-like_CS"/>
</dbReference>
<dbReference type="Gene3D" id="3.30.565.10">
    <property type="entry name" value="Histidine kinase-like ATPase, C-terminal domain"/>
    <property type="match status" value="1"/>
</dbReference>
<dbReference type="InterPro" id="IPR003439">
    <property type="entry name" value="ABC_transporter-like_ATP-bd"/>
</dbReference>
<gene>
    <name evidence="4" type="ORF">ACEZDE_03330</name>
</gene>
<dbReference type="InterPro" id="IPR027417">
    <property type="entry name" value="P-loop_NTPase"/>
</dbReference>
<evidence type="ECO:0000256" key="1">
    <source>
        <dbReference type="ARBA" id="ARBA00022741"/>
    </source>
</evidence>